<feature type="domain" description="Transposase IS200-like" evidence="1">
    <location>
        <begin position="11"/>
        <end position="147"/>
    </location>
</feature>
<evidence type="ECO:0000313" key="3">
    <source>
        <dbReference type="Proteomes" id="UP000230214"/>
    </source>
</evidence>
<dbReference type="Gene3D" id="3.30.70.1290">
    <property type="entry name" value="Transposase IS200-like"/>
    <property type="match status" value="1"/>
</dbReference>
<dbReference type="EMBL" id="PCXU01000002">
    <property type="protein sequence ID" value="PIR43923.1"/>
    <property type="molecule type" value="Genomic_DNA"/>
</dbReference>
<dbReference type="SUPFAM" id="SSF143422">
    <property type="entry name" value="Transposase IS200-like"/>
    <property type="match status" value="1"/>
</dbReference>
<dbReference type="PANTHER" id="PTHR34322:SF2">
    <property type="entry name" value="TRANSPOSASE IS200-LIKE DOMAIN-CONTAINING PROTEIN"/>
    <property type="match status" value="1"/>
</dbReference>
<comment type="caution">
    <text evidence="2">The sequence shown here is derived from an EMBL/GenBank/DDBJ whole genome shotgun (WGS) entry which is preliminary data.</text>
</comment>
<dbReference type="GO" id="GO:0004803">
    <property type="term" value="F:transposase activity"/>
    <property type="evidence" value="ECO:0007669"/>
    <property type="project" value="InterPro"/>
</dbReference>
<protein>
    <recommendedName>
        <fullName evidence="1">Transposase IS200-like domain-containing protein</fullName>
    </recommendedName>
</protein>
<organism evidence="2 3">
    <name type="scientific">candidate division WWE3 bacterium CG10_big_fil_rev_8_21_14_0_10_32_10</name>
    <dbReference type="NCBI Taxonomy" id="1975090"/>
    <lineage>
        <taxon>Bacteria</taxon>
        <taxon>Katanobacteria</taxon>
    </lineage>
</organism>
<dbReference type="SMART" id="SM01321">
    <property type="entry name" value="Y1_Tnp"/>
    <property type="match status" value="1"/>
</dbReference>
<name>A0A2H0RBR5_UNCKA</name>
<accession>A0A2H0RBR5</accession>
<proteinExistence type="predicted"/>
<dbReference type="PANTHER" id="PTHR34322">
    <property type="entry name" value="TRANSPOSASE, Y1_TNP DOMAIN-CONTAINING"/>
    <property type="match status" value="1"/>
</dbReference>
<dbReference type="AlphaFoldDB" id="A0A2H0RBR5"/>
<dbReference type="InterPro" id="IPR002686">
    <property type="entry name" value="Transposase_17"/>
</dbReference>
<dbReference type="Pfam" id="PF01797">
    <property type="entry name" value="Y1_Tnp"/>
    <property type="match status" value="1"/>
</dbReference>
<dbReference type="InterPro" id="IPR036515">
    <property type="entry name" value="Transposase_17_sf"/>
</dbReference>
<reference evidence="2 3" key="1">
    <citation type="submission" date="2017-09" db="EMBL/GenBank/DDBJ databases">
        <title>Depth-based differentiation of microbial function through sediment-hosted aquifers and enrichment of novel symbionts in the deep terrestrial subsurface.</title>
        <authorList>
            <person name="Probst A.J."/>
            <person name="Ladd B."/>
            <person name="Jarett J.K."/>
            <person name="Geller-Mcgrath D.E."/>
            <person name="Sieber C.M."/>
            <person name="Emerson J.B."/>
            <person name="Anantharaman K."/>
            <person name="Thomas B.C."/>
            <person name="Malmstrom R."/>
            <person name="Stieglmeier M."/>
            <person name="Klingl A."/>
            <person name="Woyke T."/>
            <person name="Ryan C.M."/>
            <person name="Banfield J.F."/>
        </authorList>
    </citation>
    <scope>NUCLEOTIDE SEQUENCE [LARGE SCALE GENOMIC DNA]</scope>
    <source>
        <strain evidence="2">CG10_big_fil_rev_8_21_14_0_10_32_10</strain>
    </source>
</reference>
<sequence length="208" mass="24551">MPYTNRVKSYKSGGVYHIYARGINKCKMYKDSSDYFFFKYLLKKYLSDGFKEKKILNNEEIYVPVNTVFSQVQLTAYSLMPNHFHLLLKNIEKDGITNLMKRVLSVYVGYFNRKYEREGTLIQGNYRSVHITNDLLYIYVSRYIHTNSLKDGLVAKLIDYPYCSYKNYLYNKSTSWLVIDDILLKATDYKNIESYIKDVVPDMKSGIL</sequence>
<evidence type="ECO:0000259" key="1">
    <source>
        <dbReference type="SMART" id="SM01321"/>
    </source>
</evidence>
<dbReference type="Proteomes" id="UP000230214">
    <property type="component" value="Unassembled WGS sequence"/>
</dbReference>
<evidence type="ECO:0000313" key="2">
    <source>
        <dbReference type="EMBL" id="PIR43923.1"/>
    </source>
</evidence>
<dbReference type="GO" id="GO:0006313">
    <property type="term" value="P:DNA transposition"/>
    <property type="evidence" value="ECO:0007669"/>
    <property type="project" value="InterPro"/>
</dbReference>
<dbReference type="GO" id="GO:0003677">
    <property type="term" value="F:DNA binding"/>
    <property type="evidence" value="ECO:0007669"/>
    <property type="project" value="InterPro"/>
</dbReference>
<gene>
    <name evidence="2" type="ORF">COV24_00145</name>
</gene>